<sequence>MGFTLGLPPGLYFQETQESSELVEKIKPLNGMIMPSFYMNPNFGHTENGNLILISNIPIDVTTEEVISELNKRLVEAHIILSAQEESAPSFIISCQIIRSHFIAYVKLISAYVTEKAVGLKNIVIKGNILPISFPDFLLKDPPPLDKIYAAVKESQLCIVLEIDYEAEGYNKNIIYQLPTEEAISEYFSKYVTVNRIYRPTESRHAFLYLNSLKDVDFVLLNHHNCVIDNKPIVIHRSSREPNENEYYSDPLMKAKIQRESGASQYFSVLSPFMNQKNSVPSIADIFDMSMTINSIIRRETEELQETSGQHLLLFNIIQESFLNNQILVQEISDNITNECNNYGEVKEVTIGLLFKNQLSIDSPVACVSFKTPQCAKAAQIGVSGRRFRGRIVITQIVDQVPEFLEIKSA</sequence>
<keyword evidence="3" id="KW-0508">mRNA splicing</keyword>
<dbReference type="CDD" id="cd00590">
    <property type="entry name" value="RRM_SF"/>
    <property type="match status" value="1"/>
</dbReference>
<keyword evidence="5" id="KW-1185">Reference proteome</keyword>
<evidence type="ECO:0000313" key="5">
    <source>
        <dbReference type="Proteomes" id="UP001470230"/>
    </source>
</evidence>
<dbReference type="Proteomes" id="UP001470230">
    <property type="component" value="Unassembled WGS sequence"/>
</dbReference>
<dbReference type="InterPro" id="IPR035979">
    <property type="entry name" value="RBD_domain_sf"/>
</dbReference>
<evidence type="ECO:0000313" key="4">
    <source>
        <dbReference type="EMBL" id="KAK8888209.1"/>
    </source>
</evidence>
<dbReference type="Gene3D" id="3.30.70.330">
    <property type="match status" value="1"/>
</dbReference>
<dbReference type="EMBL" id="JAPFFF010000006">
    <property type="protein sequence ID" value="KAK8888209.1"/>
    <property type="molecule type" value="Genomic_DNA"/>
</dbReference>
<evidence type="ECO:0000256" key="2">
    <source>
        <dbReference type="ARBA" id="ARBA00022884"/>
    </source>
</evidence>
<proteinExistence type="predicted"/>
<gene>
    <name evidence="4" type="ORF">M9Y10_039273</name>
</gene>
<evidence type="ECO:0000256" key="3">
    <source>
        <dbReference type="ARBA" id="ARBA00023187"/>
    </source>
</evidence>
<reference evidence="4 5" key="1">
    <citation type="submission" date="2024-04" db="EMBL/GenBank/DDBJ databases">
        <title>Tritrichomonas musculus Genome.</title>
        <authorList>
            <person name="Alves-Ferreira E."/>
            <person name="Grigg M."/>
            <person name="Lorenzi H."/>
            <person name="Galac M."/>
        </authorList>
    </citation>
    <scope>NUCLEOTIDE SEQUENCE [LARGE SCALE GENOMIC DNA]</scope>
    <source>
        <strain evidence="4 5">EAF2021</strain>
    </source>
</reference>
<comment type="caution">
    <text evidence="4">The sequence shown here is derived from an EMBL/GenBank/DDBJ whole genome shotgun (WGS) entry which is preliminary data.</text>
</comment>
<keyword evidence="2" id="KW-0694">RNA-binding</keyword>
<name>A0ABR2KAR8_9EUKA</name>
<organism evidence="4 5">
    <name type="scientific">Tritrichomonas musculus</name>
    <dbReference type="NCBI Taxonomy" id="1915356"/>
    <lineage>
        <taxon>Eukaryota</taxon>
        <taxon>Metamonada</taxon>
        <taxon>Parabasalia</taxon>
        <taxon>Tritrichomonadida</taxon>
        <taxon>Tritrichomonadidae</taxon>
        <taxon>Tritrichomonas</taxon>
    </lineage>
</organism>
<protein>
    <submittedName>
        <fullName evidence="4">U2 small nuclear RNA auxiliary factor 2</fullName>
    </submittedName>
</protein>
<evidence type="ECO:0000256" key="1">
    <source>
        <dbReference type="ARBA" id="ARBA00022664"/>
    </source>
</evidence>
<dbReference type="InterPro" id="IPR012677">
    <property type="entry name" value="Nucleotide-bd_a/b_plait_sf"/>
</dbReference>
<accession>A0ABR2KAR8</accession>
<keyword evidence="1" id="KW-0507">mRNA processing</keyword>
<dbReference type="PANTHER" id="PTHR23139">
    <property type="entry name" value="RNA-BINDING PROTEIN"/>
    <property type="match status" value="1"/>
</dbReference>
<dbReference type="SUPFAM" id="SSF54928">
    <property type="entry name" value="RNA-binding domain, RBD"/>
    <property type="match status" value="1"/>
</dbReference>